<evidence type="ECO:0000313" key="3">
    <source>
        <dbReference type="Proteomes" id="UP001642464"/>
    </source>
</evidence>
<accession>A0ABP0N989</accession>
<dbReference type="EMBL" id="CAXAMM010027069">
    <property type="protein sequence ID" value="CAK9060156.1"/>
    <property type="molecule type" value="Genomic_DNA"/>
</dbReference>
<gene>
    <name evidence="2" type="ORF">SCF082_LOCUS31732</name>
</gene>
<feature type="non-terminal residue" evidence="2">
    <location>
        <position position="1"/>
    </location>
</feature>
<feature type="compositionally biased region" description="Low complexity" evidence="1">
    <location>
        <begin position="197"/>
        <end position="208"/>
    </location>
</feature>
<feature type="compositionally biased region" description="Basic and acidic residues" evidence="1">
    <location>
        <begin position="20"/>
        <end position="34"/>
    </location>
</feature>
<comment type="caution">
    <text evidence="2">The sequence shown here is derived from an EMBL/GenBank/DDBJ whole genome shotgun (WGS) entry which is preliminary data.</text>
</comment>
<proteinExistence type="predicted"/>
<organism evidence="2 3">
    <name type="scientific">Durusdinium trenchii</name>
    <dbReference type="NCBI Taxonomy" id="1381693"/>
    <lineage>
        <taxon>Eukaryota</taxon>
        <taxon>Sar</taxon>
        <taxon>Alveolata</taxon>
        <taxon>Dinophyceae</taxon>
        <taxon>Suessiales</taxon>
        <taxon>Symbiodiniaceae</taxon>
        <taxon>Durusdinium</taxon>
    </lineage>
</organism>
<sequence>IKLRCIAGKLPRPPNASGEKMSEEADVEKARPDETSEGSSGTFSDSDDSKEDEVPDPATLRTASRERRHAVDMVDVDFTPSWATETSEDLSLQRLIIAVNNITSGTRAPSKSEFTPVDRLLRCVNAVIQEKRQQFLHLRLQWLVFHLSARPEEKFRLPDALETPRSQQAQHAREAWWWNITNSSAQIKDMPDDLGNSPRSSSRASPRSPRSKGKEEEPSLKRAAKVAASKPKLERRFGTADFGNQPRTPPTVSPKLSTQFSTISPAALRAQTAPEGKRPKPLDMDARIKATSAVHKAAQTMEADLTMDAENLQKLQ</sequence>
<feature type="non-terminal residue" evidence="2">
    <location>
        <position position="316"/>
    </location>
</feature>
<name>A0ABP0N989_9DINO</name>
<protein>
    <submittedName>
        <fullName evidence="2">Uncharacterized protein</fullName>
    </submittedName>
</protein>
<feature type="region of interest" description="Disordered" evidence="1">
    <location>
        <begin position="187"/>
        <end position="258"/>
    </location>
</feature>
<dbReference type="Proteomes" id="UP001642464">
    <property type="component" value="Unassembled WGS sequence"/>
</dbReference>
<reference evidence="2 3" key="1">
    <citation type="submission" date="2024-02" db="EMBL/GenBank/DDBJ databases">
        <authorList>
            <person name="Chen Y."/>
            <person name="Shah S."/>
            <person name="Dougan E. K."/>
            <person name="Thang M."/>
            <person name="Chan C."/>
        </authorList>
    </citation>
    <scope>NUCLEOTIDE SEQUENCE [LARGE SCALE GENOMIC DNA]</scope>
</reference>
<feature type="compositionally biased region" description="Acidic residues" evidence="1">
    <location>
        <begin position="45"/>
        <end position="55"/>
    </location>
</feature>
<feature type="region of interest" description="Disordered" evidence="1">
    <location>
        <begin position="1"/>
        <end position="66"/>
    </location>
</feature>
<keyword evidence="3" id="KW-1185">Reference proteome</keyword>
<evidence type="ECO:0000256" key="1">
    <source>
        <dbReference type="SAM" id="MobiDB-lite"/>
    </source>
</evidence>
<evidence type="ECO:0000313" key="2">
    <source>
        <dbReference type="EMBL" id="CAK9060156.1"/>
    </source>
</evidence>